<dbReference type="InterPro" id="IPR003010">
    <property type="entry name" value="C-N_Hydrolase"/>
</dbReference>
<evidence type="ECO:0000313" key="4">
    <source>
        <dbReference type="Proteomes" id="UP000193067"/>
    </source>
</evidence>
<feature type="region of interest" description="Disordered" evidence="1">
    <location>
        <begin position="252"/>
        <end position="271"/>
    </location>
</feature>
<keyword evidence="3" id="KW-0378">Hydrolase</keyword>
<dbReference type="Pfam" id="PF00795">
    <property type="entry name" value="CN_hydrolase"/>
    <property type="match status" value="1"/>
</dbReference>
<sequence length="336" mass="37011">MRVAVLQFAPRIGQVQENIRRAESLCNRLKPNSVDLVCLPEMIFTGYVFPDAASISPYLEDPRTGPTSQFCASLAARLHCYVLAGYPERLPPDEVEHDVQLEDGRVAERVGANSAVLYGPDGQWLGGYRKTNLYETDMTWAKPGTGFQTFDLPPPLGPLSLGICMDLNTQPPAVWSDLVSGPYEVAEYCIRQRTRVLVLLNAWLDSRTGKGGRGIEAHPDDGEDADEETDWRTIEYWAMRLRPLWAKVVQEGTAPEGSGAPGEVQDGDGDGRTADEELLVVICNRSGTENGITFAGSSALFCLTRNSGRPRLLHVMKRRQEGLEVWAYPSEGAKAI</sequence>
<dbReference type="AlphaFoldDB" id="A0A1Y2J1S4"/>
<evidence type="ECO:0000256" key="1">
    <source>
        <dbReference type="SAM" id="MobiDB-lite"/>
    </source>
</evidence>
<feature type="domain" description="CN hydrolase" evidence="2">
    <location>
        <begin position="1"/>
        <end position="330"/>
    </location>
</feature>
<dbReference type="Proteomes" id="UP000193067">
    <property type="component" value="Unassembled WGS sequence"/>
</dbReference>
<name>A0A1Y2J1S4_TRAC3</name>
<dbReference type="SUPFAM" id="SSF56317">
    <property type="entry name" value="Carbon-nitrogen hydrolase"/>
    <property type="match status" value="1"/>
</dbReference>
<dbReference type="STRING" id="1353009.A0A1Y2J1S4"/>
<protein>
    <submittedName>
        <fullName evidence="3">Carbon-nitrogen hydrolase</fullName>
    </submittedName>
</protein>
<dbReference type="InterPro" id="IPR036526">
    <property type="entry name" value="C-N_Hydrolase_sf"/>
</dbReference>
<dbReference type="EMBL" id="KZ084088">
    <property type="protein sequence ID" value="OSD07348.1"/>
    <property type="molecule type" value="Genomic_DNA"/>
</dbReference>
<evidence type="ECO:0000259" key="2">
    <source>
        <dbReference type="PROSITE" id="PS50263"/>
    </source>
</evidence>
<dbReference type="Gene3D" id="3.60.110.10">
    <property type="entry name" value="Carbon-nitrogen hydrolase"/>
    <property type="match status" value="1"/>
</dbReference>
<dbReference type="InterPro" id="IPR039703">
    <property type="entry name" value="Nta1"/>
</dbReference>
<organism evidence="3 4">
    <name type="scientific">Trametes coccinea (strain BRFM310)</name>
    <name type="common">Pycnoporus coccineus</name>
    <dbReference type="NCBI Taxonomy" id="1353009"/>
    <lineage>
        <taxon>Eukaryota</taxon>
        <taxon>Fungi</taxon>
        <taxon>Dikarya</taxon>
        <taxon>Basidiomycota</taxon>
        <taxon>Agaricomycotina</taxon>
        <taxon>Agaricomycetes</taxon>
        <taxon>Polyporales</taxon>
        <taxon>Polyporaceae</taxon>
        <taxon>Trametes</taxon>
    </lineage>
</organism>
<evidence type="ECO:0000313" key="3">
    <source>
        <dbReference type="EMBL" id="OSD07348.1"/>
    </source>
</evidence>
<dbReference type="PANTHER" id="PTHR11750:SF26">
    <property type="entry name" value="PROTEIN N-TERMINAL AMIDASE"/>
    <property type="match status" value="1"/>
</dbReference>
<gene>
    <name evidence="3" type="ORF">PYCCODRAFT_1430601</name>
</gene>
<dbReference type="PROSITE" id="PS50263">
    <property type="entry name" value="CN_HYDROLASE"/>
    <property type="match status" value="1"/>
</dbReference>
<accession>A0A1Y2J1S4</accession>
<dbReference type="GO" id="GO:0070773">
    <property type="term" value="F:protein-N-terminal glutamine amidohydrolase activity"/>
    <property type="evidence" value="ECO:0007669"/>
    <property type="project" value="InterPro"/>
</dbReference>
<dbReference type="OrthoDB" id="201515at2759"/>
<keyword evidence="4" id="KW-1185">Reference proteome</keyword>
<dbReference type="GO" id="GO:0008418">
    <property type="term" value="F:protein-N-terminal asparagine amidohydrolase activity"/>
    <property type="evidence" value="ECO:0007669"/>
    <property type="project" value="InterPro"/>
</dbReference>
<reference evidence="3 4" key="1">
    <citation type="journal article" date="2015" name="Biotechnol. Biofuels">
        <title>Enhanced degradation of softwood versus hardwood by the white-rot fungus Pycnoporus coccineus.</title>
        <authorList>
            <person name="Couturier M."/>
            <person name="Navarro D."/>
            <person name="Chevret D."/>
            <person name="Henrissat B."/>
            <person name="Piumi F."/>
            <person name="Ruiz-Duenas F.J."/>
            <person name="Martinez A.T."/>
            <person name="Grigoriev I.V."/>
            <person name="Riley R."/>
            <person name="Lipzen A."/>
            <person name="Berrin J.G."/>
            <person name="Master E.R."/>
            <person name="Rosso M.N."/>
        </authorList>
    </citation>
    <scope>NUCLEOTIDE SEQUENCE [LARGE SCALE GENOMIC DNA]</scope>
    <source>
        <strain evidence="3 4">BRFM310</strain>
    </source>
</reference>
<proteinExistence type="predicted"/>
<dbReference type="PANTHER" id="PTHR11750">
    <property type="entry name" value="PROTEIN N-TERMINAL AMIDASE"/>
    <property type="match status" value="1"/>
</dbReference>
<dbReference type="GO" id="GO:0030163">
    <property type="term" value="P:protein catabolic process"/>
    <property type="evidence" value="ECO:0007669"/>
    <property type="project" value="TreeGrafter"/>
</dbReference>